<evidence type="ECO:0008006" key="3">
    <source>
        <dbReference type="Google" id="ProtNLM"/>
    </source>
</evidence>
<proteinExistence type="predicted"/>
<dbReference type="EMBL" id="DXBZ01000078">
    <property type="protein sequence ID" value="HIZ18321.1"/>
    <property type="molecule type" value="Genomic_DNA"/>
</dbReference>
<comment type="caution">
    <text evidence="1">The sequence shown here is derived from an EMBL/GenBank/DDBJ whole genome shotgun (WGS) entry which is preliminary data.</text>
</comment>
<evidence type="ECO:0000313" key="1">
    <source>
        <dbReference type="EMBL" id="HIZ18321.1"/>
    </source>
</evidence>
<sequence length="103" mass="11360">MDHCFQRADDTLVEDEGWHAAAARYQDFVRRHRGSRLLLFEIGVGANTPVIIKYPFWGMAAENPRATYACVNLGEAVAPAEIAERSVLLDMGAAEVIEALGKQ</sequence>
<protein>
    <recommendedName>
        <fullName evidence="3">Deacetylase sirtuin-type domain-containing protein</fullName>
    </recommendedName>
</protein>
<accession>A0A9D2DJF7</accession>
<reference evidence="1" key="1">
    <citation type="journal article" date="2021" name="PeerJ">
        <title>Extensive microbial diversity within the chicken gut microbiome revealed by metagenomics and culture.</title>
        <authorList>
            <person name="Gilroy R."/>
            <person name="Ravi A."/>
            <person name="Getino M."/>
            <person name="Pursley I."/>
            <person name="Horton D.L."/>
            <person name="Alikhan N.F."/>
            <person name="Baker D."/>
            <person name="Gharbi K."/>
            <person name="Hall N."/>
            <person name="Watson M."/>
            <person name="Adriaenssens E.M."/>
            <person name="Foster-Nyarko E."/>
            <person name="Jarju S."/>
            <person name="Secka A."/>
            <person name="Antonio M."/>
            <person name="Oren A."/>
            <person name="Chaudhuri R.R."/>
            <person name="La Ragione R."/>
            <person name="Hildebrand F."/>
            <person name="Pallen M.J."/>
        </authorList>
    </citation>
    <scope>NUCLEOTIDE SEQUENCE</scope>
    <source>
        <strain evidence="1">ChiHecolR3B27-1887</strain>
    </source>
</reference>
<organism evidence="1 2">
    <name type="scientific">Candidatus Olsenella stercoravium</name>
    <dbReference type="NCBI Taxonomy" id="2838713"/>
    <lineage>
        <taxon>Bacteria</taxon>
        <taxon>Bacillati</taxon>
        <taxon>Actinomycetota</taxon>
        <taxon>Coriobacteriia</taxon>
        <taxon>Coriobacteriales</taxon>
        <taxon>Atopobiaceae</taxon>
        <taxon>Olsenella</taxon>
    </lineage>
</organism>
<dbReference type="Proteomes" id="UP000824029">
    <property type="component" value="Unassembled WGS sequence"/>
</dbReference>
<name>A0A9D2DJF7_9ACTN</name>
<gene>
    <name evidence="1" type="ORF">IAA22_04330</name>
</gene>
<reference evidence="1" key="2">
    <citation type="submission" date="2021-04" db="EMBL/GenBank/DDBJ databases">
        <authorList>
            <person name="Gilroy R."/>
        </authorList>
    </citation>
    <scope>NUCLEOTIDE SEQUENCE</scope>
    <source>
        <strain evidence="1">ChiHecolR3B27-1887</strain>
    </source>
</reference>
<dbReference type="AlphaFoldDB" id="A0A9D2DJF7"/>
<evidence type="ECO:0000313" key="2">
    <source>
        <dbReference type="Proteomes" id="UP000824029"/>
    </source>
</evidence>